<gene>
    <name evidence="2" type="ORF">FGO68_gene13438</name>
</gene>
<dbReference type="InterPro" id="IPR003409">
    <property type="entry name" value="MORN"/>
</dbReference>
<dbReference type="AlphaFoldDB" id="A0A8J8NQC4"/>
<dbReference type="OrthoDB" id="285140at2759"/>
<dbReference type="SUPFAM" id="SSF82185">
    <property type="entry name" value="Histone H3 K4-specific methyltransferase SET7/9 N-terminal domain"/>
    <property type="match status" value="1"/>
</dbReference>
<dbReference type="PANTHER" id="PTHR23084">
    <property type="entry name" value="PHOSPHATIDYLINOSITOL-4-PHOSPHATE 5-KINASE RELATED"/>
    <property type="match status" value="1"/>
</dbReference>
<evidence type="ECO:0000313" key="2">
    <source>
        <dbReference type="EMBL" id="TNV78281.1"/>
    </source>
</evidence>
<dbReference type="Gene3D" id="2.20.110.10">
    <property type="entry name" value="Histone H3 K4-specific methyltransferase SET7/9 N-terminal domain"/>
    <property type="match status" value="2"/>
</dbReference>
<comment type="caution">
    <text evidence="2">The sequence shown here is derived from an EMBL/GenBank/DDBJ whole genome shotgun (WGS) entry which is preliminary data.</text>
</comment>
<organism evidence="2 3">
    <name type="scientific">Halteria grandinella</name>
    <dbReference type="NCBI Taxonomy" id="5974"/>
    <lineage>
        <taxon>Eukaryota</taxon>
        <taxon>Sar</taxon>
        <taxon>Alveolata</taxon>
        <taxon>Ciliophora</taxon>
        <taxon>Intramacronucleata</taxon>
        <taxon>Spirotrichea</taxon>
        <taxon>Stichotrichia</taxon>
        <taxon>Sporadotrichida</taxon>
        <taxon>Halteriidae</taxon>
        <taxon>Halteria</taxon>
    </lineage>
</organism>
<evidence type="ECO:0000313" key="3">
    <source>
        <dbReference type="Proteomes" id="UP000785679"/>
    </source>
</evidence>
<reference evidence="2" key="1">
    <citation type="submission" date="2019-06" db="EMBL/GenBank/DDBJ databases">
        <authorList>
            <person name="Zheng W."/>
        </authorList>
    </citation>
    <scope>NUCLEOTIDE SEQUENCE</scope>
    <source>
        <strain evidence="2">QDHG01</strain>
    </source>
</reference>
<sequence length="121" mass="13524">MILGRAIQDREYTYEGALDANGLGTGKAISCFKNGQWYSGDFVQGIGQGYGIEYFPNGERYEGQYHRDKVHGKGTHFYPDGKKITGVWNMDKKNGDFTVETYAGKVLSIETWNNGALVARK</sequence>
<keyword evidence="3" id="KW-1185">Reference proteome</keyword>
<dbReference type="SMART" id="SM00698">
    <property type="entry name" value="MORN"/>
    <property type="match status" value="2"/>
</dbReference>
<protein>
    <recommendedName>
        <fullName evidence="4">MORN repeat protein</fullName>
    </recommendedName>
</protein>
<evidence type="ECO:0000256" key="1">
    <source>
        <dbReference type="ARBA" id="ARBA00022737"/>
    </source>
</evidence>
<dbReference type="EMBL" id="RRYP01010597">
    <property type="protein sequence ID" value="TNV78281.1"/>
    <property type="molecule type" value="Genomic_DNA"/>
</dbReference>
<evidence type="ECO:0008006" key="4">
    <source>
        <dbReference type="Google" id="ProtNLM"/>
    </source>
</evidence>
<proteinExistence type="predicted"/>
<keyword evidence="1" id="KW-0677">Repeat</keyword>
<dbReference type="PANTHER" id="PTHR23084:SF263">
    <property type="entry name" value="MORN REPEAT-CONTAINING PROTEIN 1"/>
    <property type="match status" value="1"/>
</dbReference>
<accession>A0A8J8NQC4</accession>
<name>A0A8J8NQC4_HALGN</name>
<dbReference type="Proteomes" id="UP000785679">
    <property type="component" value="Unassembled WGS sequence"/>
</dbReference>
<dbReference type="Pfam" id="PF02493">
    <property type="entry name" value="MORN"/>
    <property type="match status" value="2"/>
</dbReference>